<dbReference type="EMBL" id="UOGL01000680">
    <property type="protein sequence ID" value="VAX42700.1"/>
    <property type="molecule type" value="Genomic_DNA"/>
</dbReference>
<protein>
    <submittedName>
        <fullName evidence="2">Uncharacterized protein</fullName>
    </submittedName>
</protein>
<feature type="transmembrane region" description="Helical" evidence="1">
    <location>
        <begin position="95"/>
        <end position="120"/>
    </location>
</feature>
<keyword evidence="1" id="KW-0812">Transmembrane</keyword>
<evidence type="ECO:0000313" key="2">
    <source>
        <dbReference type="EMBL" id="VAX42700.1"/>
    </source>
</evidence>
<feature type="transmembrane region" description="Helical" evidence="1">
    <location>
        <begin position="67"/>
        <end position="88"/>
    </location>
</feature>
<proteinExistence type="predicted"/>
<keyword evidence="1" id="KW-0472">Membrane</keyword>
<evidence type="ECO:0000256" key="1">
    <source>
        <dbReference type="SAM" id="Phobius"/>
    </source>
</evidence>
<sequence>MIAQFSLRLICGMSLMWLLMPRREVTSGFFRIQMLVTLGLAVLATLTLGRLTSIEESTAVVPLTMTILKGICILIAVCSFVGSVMWTLERRKAGMFFASAVFLFSLVGIFLFSLVGIFSGLLTRDSITTFFGLMTPISDIATSATLGGAMVGMLLGHWYLTTPTMTTLPLNRLNFCFGVVLVLRLLLSAICLTFAWHQIEGGTQFVWLALRWFAGILAPLVLTVMVWKILKYRNTQSATGVLFVCVILTLIGELSATLLFQELSIPL</sequence>
<accession>A0A3B1E2G9</accession>
<feature type="transmembrane region" description="Helical" evidence="1">
    <location>
        <begin position="205"/>
        <end position="227"/>
    </location>
</feature>
<name>A0A3B1E2G9_9ZZZZ</name>
<feature type="transmembrane region" description="Helical" evidence="1">
    <location>
        <begin position="173"/>
        <end position="199"/>
    </location>
</feature>
<dbReference type="AlphaFoldDB" id="A0A3B1E2G9"/>
<feature type="transmembrane region" description="Helical" evidence="1">
    <location>
        <begin position="239"/>
        <end position="260"/>
    </location>
</feature>
<feature type="transmembrane region" description="Helical" evidence="1">
    <location>
        <begin position="140"/>
        <end position="161"/>
    </location>
</feature>
<reference evidence="2" key="1">
    <citation type="submission" date="2018-06" db="EMBL/GenBank/DDBJ databases">
        <authorList>
            <person name="Zhirakovskaya E."/>
        </authorList>
    </citation>
    <scope>NUCLEOTIDE SEQUENCE</scope>
</reference>
<organism evidence="2">
    <name type="scientific">hydrothermal vent metagenome</name>
    <dbReference type="NCBI Taxonomy" id="652676"/>
    <lineage>
        <taxon>unclassified sequences</taxon>
        <taxon>metagenomes</taxon>
        <taxon>ecological metagenomes</taxon>
    </lineage>
</organism>
<gene>
    <name evidence="2" type="ORF">MNBD_PLANCTO02-461</name>
</gene>
<keyword evidence="1" id="KW-1133">Transmembrane helix</keyword>